<keyword evidence="10" id="KW-1015">Disulfide bond</keyword>
<dbReference type="NCBIfam" id="TIGR00420">
    <property type="entry name" value="trmU"/>
    <property type="match status" value="1"/>
</dbReference>
<keyword evidence="4" id="KW-0820">tRNA-binding</keyword>
<dbReference type="GO" id="GO:0005739">
    <property type="term" value="C:mitochondrion"/>
    <property type="evidence" value="ECO:0007669"/>
    <property type="project" value="TreeGrafter"/>
</dbReference>
<evidence type="ECO:0000256" key="8">
    <source>
        <dbReference type="ARBA" id="ARBA00022840"/>
    </source>
</evidence>
<dbReference type="GO" id="GO:0005524">
    <property type="term" value="F:ATP binding"/>
    <property type="evidence" value="ECO:0007669"/>
    <property type="project" value="UniProtKB-KW"/>
</dbReference>
<dbReference type="EnsemblMetazoa" id="PPAI002765-RA">
    <property type="protein sequence ID" value="PPAI002765-PA"/>
    <property type="gene ID" value="PPAI002765"/>
</dbReference>
<keyword evidence="6" id="KW-0819">tRNA processing</keyword>
<dbReference type="SUPFAM" id="SSF52402">
    <property type="entry name" value="Adenine nucleotide alpha hydrolases-like"/>
    <property type="match status" value="1"/>
</dbReference>
<dbReference type="AlphaFoldDB" id="A0A1B0D5K8"/>
<dbReference type="PANTHER" id="PTHR11933">
    <property type="entry name" value="TRNA 5-METHYLAMINOMETHYL-2-THIOURIDYLATE -METHYLTRANSFERASE"/>
    <property type="match status" value="1"/>
</dbReference>
<dbReference type="VEuPathDB" id="VectorBase:PPAPM1_000451"/>
<evidence type="ECO:0000256" key="3">
    <source>
        <dbReference type="ARBA" id="ARBA00011953"/>
    </source>
</evidence>
<dbReference type="Pfam" id="PF03054">
    <property type="entry name" value="tRNA_Me_trans"/>
    <property type="match status" value="1"/>
</dbReference>
<keyword evidence="5" id="KW-0808">Transferase</keyword>
<evidence type="ECO:0000259" key="12">
    <source>
        <dbReference type="Pfam" id="PF20258"/>
    </source>
</evidence>
<protein>
    <recommendedName>
        <fullName evidence="3">tRNA-5-taurinomethyluridine 2-sulfurtransferase</fullName>
        <ecNumber evidence="3">2.8.1.14</ecNumber>
    </recommendedName>
</protein>
<comment type="function">
    <text evidence="1">Catalyzes the 2-thiolation of uridine at the wobble position (U34) of mitochondrial tRNA(Lys), tRNA(Glu) and tRNA(Gln). Required for the formation of 5-taurinomethyl-2-thiouridine (tm5s2U) of mitochondrial tRNA(Lys), tRNA(Glu), and tRNA(Gln) at the wobble position. ATP is required to activate the C2 atom of the wobble base.</text>
</comment>
<evidence type="ECO:0000256" key="10">
    <source>
        <dbReference type="ARBA" id="ARBA00023157"/>
    </source>
</evidence>
<evidence type="ECO:0000256" key="11">
    <source>
        <dbReference type="ARBA" id="ARBA00049564"/>
    </source>
</evidence>
<dbReference type="InterPro" id="IPR004506">
    <property type="entry name" value="MnmA-like"/>
</dbReference>
<evidence type="ECO:0000259" key="13">
    <source>
        <dbReference type="Pfam" id="PF20259"/>
    </source>
</evidence>
<dbReference type="InterPro" id="IPR014729">
    <property type="entry name" value="Rossmann-like_a/b/a_fold"/>
</dbReference>
<dbReference type="InterPro" id="IPR046884">
    <property type="entry name" value="MnmA-like_central"/>
</dbReference>
<comment type="similarity">
    <text evidence="2">Belongs to the MnmA/TRMU family.</text>
</comment>
<evidence type="ECO:0000313" key="14">
    <source>
        <dbReference type="EnsemblMetazoa" id="PPAI002765-PA"/>
    </source>
</evidence>
<feature type="domain" description="tRNA-specific 2-thiouridylase MnmA-like C-terminal" evidence="12">
    <location>
        <begin position="207"/>
        <end position="285"/>
    </location>
</feature>
<evidence type="ECO:0000313" key="15">
    <source>
        <dbReference type="Proteomes" id="UP000092462"/>
    </source>
</evidence>
<accession>A0A1B0D5K8</accession>
<dbReference type="Gene3D" id="2.30.30.280">
    <property type="entry name" value="Adenine nucleotide alpha hydrolases-like domains"/>
    <property type="match status" value="1"/>
</dbReference>
<dbReference type="Pfam" id="PF20259">
    <property type="entry name" value="tRNA_Me_trans_M"/>
    <property type="match status" value="1"/>
</dbReference>
<dbReference type="Gene3D" id="2.40.30.10">
    <property type="entry name" value="Translation factors"/>
    <property type="match status" value="1"/>
</dbReference>
<reference evidence="14" key="1">
    <citation type="submission" date="2022-08" db="UniProtKB">
        <authorList>
            <consortium name="EnsemblMetazoa"/>
        </authorList>
    </citation>
    <scope>IDENTIFICATION</scope>
    <source>
        <strain evidence="14">Israel</strain>
    </source>
</reference>
<dbReference type="GO" id="GO:0002143">
    <property type="term" value="P:tRNA wobble position uridine thiolation"/>
    <property type="evidence" value="ECO:0007669"/>
    <property type="project" value="TreeGrafter"/>
</dbReference>
<dbReference type="Pfam" id="PF20258">
    <property type="entry name" value="tRNA_Me_trans_C"/>
    <property type="match status" value="1"/>
</dbReference>
<evidence type="ECO:0000256" key="7">
    <source>
        <dbReference type="ARBA" id="ARBA00022741"/>
    </source>
</evidence>
<dbReference type="PANTHER" id="PTHR11933:SF5">
    <property type="entry name" value="MITOCHONDRIAL TRNA-SPECIFIC 2-THIOURIDYLASE 1"/>
    <property type="match status" value="1"/>
</dbReference>
<dbReference type="CDD" id="cd01998">
    <property type="entry name" value="MnmA_TRMU-like"/>
    <property type="match status" value="1"/>
</dbReference>
<dbReference type="FunFam" id="2.30.30.280:FF:000001">
    <property type="entry name" value="tRNA-specific 2-thiouridylase MnmA"/>
    <property type="match status" value="1"/>
</dbReference>
<dbReference type="Proteomes" id="UP000092462">
    <property type="component" value="Unassembled WGS sequence"/>
</dbReference>
<dbReference type="InterPro" id="IPR046885">
    <property type="entry name" value="MnmA-like_C"/>
</dbReference>
<comment type="catalytic activity">
    <reaction evidence="11">
        <text>5-taurinomethyluridine(34) in tRNA + S-sulfanyl-L-cysteinyl-[protein] + AH2 + ATP = 5-taurinomethyl-2-thiouridine(34) in tRNA + L-cysteinyl-[protein] + A + AMP + diphosphate + H(+)</text>
        <dbReference type="Rhea" id="RHEA:47040"/>
        <dbReference type="Rhea" id="RHEA-COMP:10131"/>
        <dbReference type="Rhea" id="RHEA-COMP:11726"/>
        <dbReference type="Rhea" id="RHEA-COMP:11732"/>
        <dbReference type="Rhea" id="RHEA-COMP:11733"/>
        <dbReference type="ChEBI" id="CHEBI:13193"/>
        <dbReference type="ChEBI" id="CHEBI:15378"/>
        <dbReference type="ChEBI" id="CHEBI:17499"/>
        <dbReference type="ChEBI" id="CHEBI:29950"/>
        <dbReference type="ChEBI" id="CHEBI:30616"/>
        <dbReference type="ChEBI" id="CHEBI:33019"/>
        <dbReference type="ChEBI" id="CHEBI:61963"/>
        <dbReference type="ChEBI" id="CHEBI:87171"/>
        <dbReference type="ChEBI" id="CHEBI:87172"/>
        <dbReference type="ChEBI" id="CHEBI:456215"/>
        <dbReference type="EC" id="2.8.1.14"/>
    </reaction>
</comment>
<keyword evidence="15" id="KW-1185">Reference proteome</keyword>
<dbReference type="GO" id="GO:0000049">
    <property type="term" value="F:tRNA binding"/>
    <property type="evidence" value="ECO:0007669"/>
    <property type="project" value="UniProtKB-KW"/>
</dbReference>
<evidence type="ECO:0000256" key="4">
    <source>
        <dbReference type="ARBA" id="ARBA00022555"/>
    </source>
</evidence>
<name>A0A1B0D5K8_PHLPP</name>
<proteinExistence type="inferred from homology"/>
<keyword evidence="8" id="KW-0067">ATP-binding</keyword>
<dbReference type="InterPro" id="IPR023382">
    <property type="entry name" value="MnmA-like_central_sf"/>
</dbReference>
<evidence type="ECO:0000256" key="6">
    <source>
        <dbReference type="ARBA" id="ARBA00022694"/>
    </source>
</evidence>
<evidence type="ECO:0000256" key="1">
    <source>
        <dbReference type="ARBA" id="ARBA00003986"/>
    </source>
</evidence>
<dbReference type="EC" id="2.8.1.14" evidence="3"/>
<evidence type="ECO:0000256" key="2">
    <source>
        <dbReference type="ARBA" id="ARBA00006191"/>
    </source>
</evidence>
<organism evidence="14 15">
    <name type="scientific">Phlebotomus papatasi</name>
    <name type="common">Sandfly</name>
    <dbReference type="NCBI Taxonomy" id="29031"/>
    <lineage>
        <taxon>Eukaryota</taxon>
        <taxon>Metazoa</taxon>
        <taxon>Ecdysozoa</taxon>
        <taxon>Arthropoda</taxon>
        <taxon>Hexapoda</taxon>
        <taxon>Insecta</taxon>
        <taxon>Pterygota</taxon>
        <taxon>Neoptera</taxon>
        <taxon>Endopterygota</taxon>
        <taxon>Diptera</taxon>
        <taxon>Nematocera</taxon>
        <taxon>Psychodoidea</taxon>
        <taxon>Psychodidae</taxon>
        <taxon>Phlebotomus</taxon>
        <taxon>Phlebotomus</taxon>
    </lineage>
</organism>
<keyword evidence="9" id="KW-0694">RNA-binding</keyword>
<sequence length="304" mass="34695">MEDYESGLTPNPDILCNRFIKFDNFFEFATSRDKLGAEAIATGHYARTNFGAYLEKYTPERNAKLLQARDTFKDQTFFLSNIPQRALKKTMFPLGDLTKDQVKAIAMGSGMGFLLRKKESTGICFIGHRNFQEFISEYIVSKPGKLIDIDTGSIVGSHNGFHHWTVGQRCRLSGYPQPYFIAQKDPNTNNIFVAQGTNNPALFSKRFFTESPYWIDKSCAPNVDKGFHCKFRFQHTKPLTRCEVKKNPERPNELLVILERPLRAITPGQYAVFYSETECYGCARIINPICGEKVLESEYEITIS</sequence>
<dbReference type="Gene3D" id="3.40.50.620">
    <property type="entry name" value="HUPs"/>
    <property type="match status" value="1"/>
</dbReference>
<keyword evidence="7" id="KW-0547">Nucleotide-binding</keyword>
<feature type="domain" description="tRNA-specific 2-thiouridylase MnmA-like central" evidence="13">
    <location>
        <begin position="132"/>
        <end position="195"/>
    </location>
</feature>
<evidence type="ECO:0000256" key="9">
    <source>
        <dbReference type="ARBA" id="ARBA00022884"/>
    </source>
</evidence>
<dbReference type="GO" id="GO:0061708">
    <property type="term" value="F:tRNA-5-taurinomethyluridine 2-sulfurtransferase"/>
    <property type="evidence" value="ECO:0007669"/>
    <property type="project" value="UniProtKB-EC"/>
</dbReference>
<dbReference type="EMBL" id="AJVK01025409">
    <property type="status" value="NOT_ANNOTATED_CDS"/>
    <property type="molecule type" value="Genomic_DNA"/>
</dbReference>
<evidence type="ECO:0000256" key="5">
    <source>
        <dbReference type="ARBA" id="ARBA00022679"/>
    </source>
</evidence>
<dbReference type="VEuPathDB" id="VectorBase:PPAI002765"/>